<accession>A0A1I3KRQ7</accession>
<keyword evidence="1" id="KW-0472">Membrane</keyword>
<evidence type="ECO:0000313" key="4">
    <source>
        <dbReference type="Proteomes" id="UP000199518"/>
    </source>
</evidence>
<sequence>MSQLSNKVWTAGQRRSRGFTLIELLVVIAIIAILIALLLPAVQQAREAARRTQCKNNLKQMGLAMHNYEETYKRFPTSGEFKFNTFATTGFARASFFTAVLPFIDQAPVYNKFNFAYPYNHTASGNPAAAKAVITAFLCPSNGNYDEAGGGGYGQVDYMPISYTSIVTDSTNAAYGQNTATKALFSHSLLSGKGTGYGKISDATDGLSNTVAIWEDSGRPANITGKYGAGIEADGANDPNWGTTGLEACSGTYWDGGSSNTGTYQRCPNRWADGDTGNGISGPNQATAGNLNQFLNNNKTPKGGPSTCYWSVNNCGPNDEPFSPHVGGVQCLLGDGSVRFVSENVSGITVGLLAAPSDGNVVGEF</sequence>
<dbReference type="Pfam" id="PF07963">
    <property type="entry name" value="N_methyl"/>
    <property type="match status" value="1"/>
</dbReference>
<keyword evidence="4" id="KW-1185">Reference proteome</keyword>
<name>A0A1I3KRQ7_9PLAN</name>
<gene>
    <name evidence="3" type="ORF">SAMN05421753_11222</name>
</gene>
<dbReference type="Proteomes" id="UP000199518">
    <property type="component" value="Unassembled WGS sequence"/>
</dbReference>
<dbReference type="Pfam" id="PF07596">
    <property type="entry name" value="SBP_bac_10"/>
    <property type="match status" value="1"/>
</dbReference>
<dbReference type="SUPFAM" id="SSF54523">
    <property type="entry name" value="Pili subunits"/>
    <property type="match status" value="1"/>
</dbReference>
<dbReference type="InterPro" id="IPR011453">
    <property type="entry name" value="DUF1559"/>
</dbReference>
<organism evidence="3 4">
    <name type="scientific">Planctomicrobium piriforme</name>
    <dbReference type="NCBI Taxonomy" id="1576369"/>
    <lineage>
        <taxon>Bacteria</taxon>
        <taxon>Pseudomonadati</taxon>
        <taxon>Planctomycetota</taxon>
        <taxon>Planctomycetia</taxon>
        <taxon>Planctomycetales</taxon>
        <taxon>Planctomycetaceae</taxon>
        <taxon>Planctomicrobium</taxon>
    </lineage>
</organism>
<dbReference type="PANTHER" id="PTHR30093:SF2">
    <property type="entry name" value="TYPE II SECRETION SYSTEM PROTEIN H"/>
    <property type="match status" value="1"/>
</dbReference>
<dbReference type="InterPro" id="IPR045584">
    <property type="entry name" value="Pilin-like"/>
</dbReference>
<dbReference type="PANTHER" id="PTHR30093">
    <property type="entry name" value="GENERAL SECRETION PATHWAY PROTEIN G"/>
    <property type="match status" value="1"/>
</dbReference>
<dbReference type="NCBIfam" id="TIGR04294">
    <property type="entry name" value="pre_pil_HX9DG"/>
    <property type="match status" value="1"/>
</dbReference>
<reference evidence="4" key="1">
    <citation type="submission" date="2016-10" db="EMBL/GenBank/DDBJ databases">
        <authorList>
            <person name="Varghese N."/>
            <person name="Submissions S."/>
        </authorList>
    </citation>
    <scope>NUCLEOTIDE SEQUENCE [LARGE SCALE GENOMIC DNA]</scope>
    <source>
        <strain evidence="4">DSM 26348</strain>
    </source>
</reference>
<keyword evidence="1" id="KW-0812">Transmembrane</keyword>
<dbReference type="STRING" id="1576369.SAMN05421753_11222"/>
<protein>
    <submittedName>
        <fullName evidence="3">Prepilin-type N-terminal cleavage/methylation domain-containing protein</fullName>
    </submittedName>
</protein>
<dbReference type="NCBIfam" id="TIGR02532">
    <property type="entry name" value="IV_pilin_GFxxxE"/>
    <property type="match status" value="1"/>
</dbReference>
<dbReference type="PROSITE" id="PS00409">
    <property type="entry name" value="PROKAR_NTER_METHYL"/>
    <property type="match status" value="1"/>
</dbReference>
<dbReference type="Gene3D" id="3.30.700.10">
    <property type="entry name" value="Glycoprotein, Type 4 Pilin"/>
    <property type="match status" value="1"/>
</dbReference>
<evidence type="ECO:0000256" key="1">
    <source>
        <dbReference type="SAM" id="Phobius"/>
    </source>
</evidence>
<dbReference type="InterPro" id="IPR027558">
    <property type="entry name" value="Pre_pil_HX9DG_C"/>
</dbReference>
<dbReference type="AlphaFoldDB" id="A0A1I3KRQ7"/>
<evidence type="ECO:0000259" key="2">
    <source>
        <dbReference type="Pfam" id="PF07596"/>
    </source>
</evidence>
<dbReference type="OrthoDB" id="273096at2"/>
<feature type="transmembrane region" description="Helical" evidence="1">
    <location>
        <begin position="21"/>
        <end position="42"/>
    </location>
</feature>
<dbReference type="InterPro" id="IPR012902">
    <property type="entry name" value="N_methyl_site"/>
</dbReference>
<feature type="domain" description="DUF1559" evidence="2">
    <location>
        <begin position="43"/>
        <end position="345"/>
    </location>
</feature>
<dbReference type="EMBL" id="FOQD01000012">
    <property type="protein sequence ID" value="SFI75127.1"/>
    <property type="molecule type" value="Genomic_DNA"/>
</dbReference>
<keyword evidence="1" id="KW-1133">Transmembrane helix</keyword>
<proteinExistence type="predicted"/>
<dbReference type="RefSeq" id="WP_092051753.1">
    <property type="nucleotide sequence ID" value="NZ_FOQD01000012.1"/>
</dbReference>
<evidence type="ECO:0000313" key="3">
    <source>
        <dbReference type="EMBL" id="SFI75127.1"/>
    </source>
</evidence>